<dbReference type="SUPFAM" id="SSF52172">
    <property type="entry name" value="CheY-like"/>
    <property type="match status" value="1"/>
</dbReference>
<dbReference type="Pfam" id="PF00072">
    <property type="entry name" value="Response_reg"/>
    <property type="match status" value="1"/>
</dbReference>
<dbReference type="SMART" id="SM00448">
    <property type="entry name" value="REC"/>
    <property type="match status" value="1"/>
</dbReference>
<dbReference type="PANTHER" id="PTHR44591">
    <property type="entry name" value="STRESS RESPONSE REGULATOR PROTEIN 1"/>
    <property type="match status" value="1"/>
</dbReference>
<dbReference type="AlphaFoldDB" id="A0A6M0K1Z2"/>
<accession>A0A6M0K1Z2</accession>
<dbReference type="InterPro" id="IPR011006">
    <property type="entry name" value="CheY-like_superfamily"/>
</dbReference>
<protein>
    <submittedName>
        <fullName evidence="4">Response regulator</fullName>
    </submittedName>
</protein>
<evidence type="ECO:0000259" key="3">
    <source>
        <dbReference type="PROSITE" id="PS50110"/>
    </source>
</evidence>
<evidence type="ECO:0000313" key="4">
    <source>
        <dbReference type="EMBL" id="NEV63399.1"/>
    </source>
</evidence>
<evidence type="ECO:0000313" key="5">
    <source>
        <dbReference type="Proteomes" id="UP000483379"/>
    </source>
</evidence>
<name>A0A6M0K1Z2_9GAMM</name>
<evidence type="ECO:0000256" key="1">
    <source>
        <dbReference type="ARBA" id="ARBA00022553"/>
    </source>
</evidence>
<gene>
    <name evidence="4" type="ORF">G3446_16150</name>
</gene>
<organism evidence="4 5">
    <name type="scientific">Thiorhodococcus minor</name>
    <dbReference type="NCBI Taxonomy" id="57489"/>
    <lineage>
        <taxon>Bacteria</taxon>
        <taxon>Pseudomonadati</taxon>
        <taxon>Pseudomonadota</taxon>
        <taxon>Gammaproteobacteria</taxon>
        <taxon>Chromatiales</taxon>
        <taxon>Chromatiaceae</taxon>
        <taxon>Thiorhodococcus</taxon>
    </lineage>
</organism>
<dbReference type="EMBL" id="JAAIJQ010000050">
    <property type="protein sequence ID" value="NEV63399.1"/>
    <property type="molecule type" value="Genomic_DNA"/>
</dbReference>
<dbReference type="InterPro" id="IPR001789">
    <property type="entry name" value="Sig_transdc_resp-reg_receiver"/>
</dbReference>
<dbReference type="InterPro" id="IPR050595">
    <property type="entry name" value="Bact_response_regulator"/>
</dbReference>
<proteinExistence type="predicted"/>
<evidence type="ECO:0000256" key="2">
    <source>
        <dbReference type="PROSITE-ProRule" id="PRU00169"/>
    </source>
</evidence>
<feature type="modified residue" description="4-aspartylphosphate" evidence="2">
    <location>
        <position position="46"/>
    </location>
</feature>
<dbReference type="Proteomes" id="UP000483379">
    <property type="component" value="Unassembled WGS sequence"/>
</dbReference>
<dbReference type="RefSeq" id="WP_164453864.1">
    <property type="nucleotide sequence ID" value="NZ_JAAIJQ010000050.1"/>
</dbReference>
<feature type="domain" description="Response regulatory" evidence="3">
    <location>
        <begin position="1"/>
        <end position="111"/>
    </location>
</feature>
<dbReference type="PROSITE" id="PS50110">
    <property type="entry name" value="RESPONSE_REGULATORY"/>
    <property type="match status" value="1"/>
</dbReference>
<reference evidence="4 5" key="1">
    <citation type="submission" date="2020-02" db="EMBL/GenBank/DDBJ databases">
        <title>Genome sequences of Thiorhodococcus mannitoliphagus and Thiorhodococcus minor, purple sulfur photosynthetic bacteria in the gammaproteobacterial family, Chromatiaceae.</title>
        <authorList>
            <person name="Aviles F.A."/>
            <person name="Meyer T.E."/>
            <person name="Kyndt J.A."/>
        </authorList>
    </citation>
    <scope>NUCLEOTIDE SEQUENCE [LARGE SCALE GENOMIC DNA]</scope>
    <source>
        <strain evidence="4 5">DSM 11518</strain>
    </source>
</reference>
<comment type="caution">
    <text evidence="4">The sequence shown here is derived from an EMBL/GenBank/DDBJ whole genome shotgun (WGS) entry which is preliminary data.</text>
</comment>
<keyword evidence="5" id="KW-1185">Reference proteome</keyword>
<dbReference type="PANTHER" id="PTHR44591:SF21">
    <property type="entry name" value="TWO-COMPONENT RESPONSE REGULATOR"/>
    <property type="match status" value="1"/>
</dbReference>
<sequence>MTSSLLEYYRETLSYAGAEITLAANGPETLEAMASHPERFDLVLTDLGLPGMDGRQLIAQTREIDRAIPIVLCTGNDEPLEPGSRERLAIAEVLTKPVVLPELVEAIARALDDPATH</sequence>
<dbReference type="Gene3D" id="3.40.50.2300">
    <property type="match status" value="1"/>
</dbReference>
<keyword evidence="1 2" id="KW-0597">Phosphoprotein</keyword>
<dbReference type="GO" id="GO:0000160">
    <property type="term" value="P:phosphorelay signal transduction system"/>
    <property type="evidence" value="ECO:0007669"/>
    <property type="project" value="InterPro"/>
</dbReference>